<dbReference type="OrthoDB" id="415411at2759"/>
<organism evidence="2">
    <name type="scientific">Fonticula alba</name>
    <name type="common">Slime mold</name>
    <dbReference type="NCBI Taxonomy" id="691883"/>
    <lineage>
        <taxon>Eukaryota</taxon>
        <taxon>Rotosphaerida</taxon>
        <taxon>Fonticulaceae</taxon>
        <taxon>Fonticula</taxon>
    </lineage>
</organism>
<dbReference type="InterPro" id="IPR017850">
    <property type="entry name" value="Alkaline_phosphatase_core_sf"/>
</dbReference>
<proteinExistence type="predicted"/>
<dbReference type="Gene3D" id="3.40.720.10">
    <property type="entry name" value="Alkaline Phosphatase, subunit A"/>
    <property type="match status" value="1"/>
</dbReference>
<dbReference type="STRING" id="691883.A0A058Z6U5"/>
<keyword evidence="1" id="KW-0812">Transmembrane</keyword>
<dbReference type="Pfam" id="PF01663">
    <property type="entry name" value="Phosphodiest"/>
    <property type="match status" value="1"/>
</dbReference>
<sequence length="471" mass="52222">MESPPELPYAVKVQPWYKRGSTYLTALTFTAVITLTVVVIMGFVSLFTPTPTVILISIDGFRREYLTRGLTPTIEALGYHGARAEYMVPQFPSKTFPNHYSIVTGLVPTTHGIVSNNFYDPNFDAYFSISDTSAVTDARWWGGEPFWNTAEKNKIKSACMFWPGSEAPIQDMRPSYFEPYNHGMPHTERIDKVLGWLDLPSGERPHFITLYFAALDDAGHSYGPHSRQVNDALRDIDTSIEYLLTGLKARHLVDSTNIIIVSDHGMSPVETARSIYLDDLVDLDNSGIVEIVEWSPLTVIRMGDDKEAEAALYQQLVRASEEGEGGLEGGAPFRAYRPHSTDPAELPPRQWAYHSNPRVGDIVIVADPSWVITSRARESGLATASIEEIDATRAPLAAPFKGGAHGYDNYSEDMHSIFIASGPAFKREVVADYFLNVEVYNLLASIFGLSAAQTAPNNGTYNSRISQQILK</sequence>
<accession>A0A058Z6U5</accession>
<dbReference type="EMBL" id="KB932206">
    <property type="protein sequence ID" value="KCV69658.1"/>
    <property type="molecule type" value="Genomic_DNA"/>
</dbReference>
<dbReference type="eggNOG" id="KOG2645">
    <property type="taxonomic scope" value="Eukaryota"/>
</dbReference>
<dbReference type="PANTHER" id="PTHR10151:SF120">
    <property type="entry name" value="BIS(5'-ADENOSYL)-TRIPHOSPHATASE"/>
    <property type="match status" value="1"/>
</dbReference>
<keyword evidence="1" id="KW-1133">Transmembrane helix</keyword>
<dbReference type="InterPro" id="IPR002591">
    <property type="entry name" value="Phosphodiest/P_Trfase"/>
</dbReference>
<dbReference type="CDD" id="cd16018">
    <property type="entry name" value="Enpp"/>
    <property type="match status" value="1"/>
</dbReference>
<dbReference type="RefSeq" id="XP_009496223.1">
    <property type="nucleotide sequence ID" value="XM_009497948.1"/>
</dbReference>
<dbReference type="Gene3D" id="3.30.1360.180">
    <property type="match status" value="1"/>
</dbReference>
<feature type="transmembrane region" description="Helical" evidence="1">
    <location>
        <begin position="21"/>
        <end position="47"/>
    </location>
</feature>
<reference evidence="2" key="1">
    <citation type="submission" date="2013-04" db="EMBL/GenBank/DDBJ databases">
        <title>The Genome Sequence of Fonticula alba ATCC 38817.</title>
        <authorList>
            <consortium name="The Broad Institute Genomics Platform"/>
            <person name="Russ C."/>
            <person name="Cuomo C."/>
            <person name="Burger G."/>
            <person name="Gray M.W."/>
            <person name="Holland P.W.H."/>
            <person name="King N."/>
            <person name="Lang F.B.F."/>
            <person name="Roger A.J."/>
            <person name="Ruiz-Trillo I."/>
            <person name="Brown M."/>
            <person name="Walker B."/>
            <person name="Young S."/>
            <person name="Zeng Q."/>
            <person name="Gargeya S."/>
            <person name="Fitzgerald M."/>
            <person name="Haas B."/>
            <person name="Abouelleil A."/>
            <person name="Allen A.W."/>
            <person name="Alvarado L."/>
            <person name="Arachchi H.M."/>
            <person name="Berlin A.M."/>
            <person name="Chapman S.B."/>
            <person name="Gainer-Dewar J."/>
            <person name="Goldberg J."/>
            <person name="Griggs A."/>
            <person name="Gujja S."/>
            <person name="Hansen M."/>
            <person name="Howarth C."/>
            <person name="Imamovic A."/>
            <person name="Ireland A."/>
            <person name="Larimer J."/>
            <person name="McCowan C."/>
            <person name="Murphy C."/>
            <person name="Pearson M."/>
            <person name="Poon T.W."/>
            <person name="Priest M."/>
            <person name="Roberts A."/>
            <person name="Saif S."/>
            <person name="Shea T."/>
            <person name="Sisk P."/>
            <person name="Sykes S."/>
            <person name="Wortman J."/>
            <person name="Nusbaum C."/>
            <person name="Birren B."/>
        </authorList>
    </citation>
    <scope>NUCLEOTIDE SEQUENCE [LARGE SCALE GENOMIC DNA]</scope>
    <source>
        <strain evidence="2">ATCC 38817</strain>
    </source>
</reference>
<keyword evidence="1" id="KW-0472">Membrane</keyword>
<dbReference type="AlphaFoldDB" id="A0A058Z6U5"/>
<dbReference type="SUPFAM" id="SSF53649">
    <property type="entry name" value="Alkaline phosphatase-like"/>
    <property type="match status" value="1"/>
</dbReference>
<evidence type="ECO:0000313" key="3">
    <source>
        <dbReference type="Proteomes" id="UP000030693"/>
    </source>
</evidence>
<gene>
    <name evidence="2" type="ORF">H696_04070</name>
</gene>
<keyword evidence="3" id="KW-1185">Reference proteome</keyword>
<protein>
    <submittedName>
        <fullName evidence="2">Uncharacterized protein</fullName>
    </submittedName>
</protein>
<dbReference type="Proteomes" id="UP000030693">
    <property type="component" value="Unassembled WGS sequence"/>
</dbReference>
<dbReference type="PANTHER" id="PTHR10151">
    <property type="entry name" value="ECTONUCLEOTIDE PYROPHOSPHATASE/PHOSPHODIESTERASE"/>
    <property type="match status" value="1"/>
</dbReference>
<dbReference type="GO" id="GO:0016787">
    <property type="term" value="F:hydrolase activity"/>
    <property type="evidence" value="ECO:0007669"/>
    <property type="project" value="UniProtKB-ARBA"/>
</dbReference>
<dbReference type="GeneID" id="20528795"/>
<dbReference type="OMA" id="DVCIDHS"/>
<evidence type="ECO:0000313" key="2">
    <source>
        <dbReference type="EMBL" id="KCV69658.1"/>
    </source>
</evidence>
<evidence type="ECO:0000256" key="1">
    <source>
        <dbReference type="SAM" id="Phobius"/>
    </source>
</evidence>
<name>A0A058Z6U5_FONAL</name>